<dbReference type="PROSITE" id="PS50157">
    <property type="entry name" value="ZINC_FINGER_C2H2_2"/>
    <property type="match status" value="2"/>
</dbReference>
<keyword evidence="4 7" id="KW-0863">Zinc-finger</keyword>
<dbReference type="PANTHER" id="PTHR24388:SF90">
    <property type="entry name" value="C2H2-TYPE DOMAIN-CONTAINING PROTEIN"/>
    <property type="match status" value="1"/>
</dbReference>
<proteinExistence type="predicted"/>
<evidence type="ECO:0000256" key="1">
    <source>
        <dbReference type="ARBA" id="ARBA00022499"/>
    </source>
</evidence>
<dbReference type="Pfam" id="PF25429">
    <property type="entry name" value="zf-POGZ"/>
    <property type="match status" value="1"/>
</dbReference>
<dbReference type="Proteomes" id="UP000230750">
    <property type="component" value="Unassembled WGS sequence"/>
</dbReference>
<sequence>MEQQVSESNNGVTRLVTTLPVTKSPIANPIGAPVTSVGNVRFAPQTKQVKKIITPVMNAQSPTIKQLQPKQYQPYKAPTQISKPAPVITAVKPFPKITMQSVLTTPVTVASKVPFKAPPKTVSKPPLKRPHEDDASSTSAEKRHMLDNGSKSDKYYGFKRGKVTHNEDGDRKFRIKCFHCDSVLPNNILYMEHIQSYLDISRQSMKDSHLFCQYCFKRFKSGPDLESHFDRHHSTVNKYYCKICDYSFKSKSVLKSHLQGVHDPLSMPYVCKVCHYRTSNYQDVILHFKSVHKGAKALLCPYCCKILRCSRSYLQHCQRHYAILLKNHGTFNCPCCKLQFLSSTERNEHHQTDHKKVKLTDKDGLPPYKTIIFTKPSTKPPKVVSKKPKPAQVSVPTITRTRTDKVIPLMECLECGGGYDNLKSHLGTKMMCSSCSYVTFCSAAFAQHTIVFHSSFKAPPKIHPVKKERLSDGQLRMTCRKCNFSTFKCPVMAWHTVSCSKGASSCESFVYLKLRQRKLFDTDDNSDKEVIEILSDGE</sequence>
<dbReference type="GO" id="GO:0000981">
    <property type="term" value="F:DNA-binding transcription factor activity, RNA polymerase II-specific"/>
    <property type="evidence" value="ECO:0007669"/>
    <property type="project" value="TreeGrafter"/>
</dbReference>
<dbReference type="EMBL" id="MRZV01002697">
    <property type="protein sequence ID" value="PIK33200.1"/>
    <property type="molecule type" value="Genomic_DNA"/>
</dbReference>
<evidence type="ECO:0000259" key="9">
    <source>
        <dbReference type="PROSITE" id="PS50157"/>
    </source>
</evidence>
<evidence type="ECO:0000256" key="5">
    <source>
        <dbReference type="ARBA" id="ARBA00022833"/>
    </source>
</evidence>
<evidence type="ECO:0000256" key="6">
    <source>
        <dbReference type="ARBA" id="ARBA00023242"/>
    </source>
</evidence>
<keyword evidence="6" id="KW-0539">Nucleus</keyword>
<dbReference type="InterPro" id="IPR013087">
    <property type="entry name" value="Znf_C2H2_type"/>
</dbReference>
<dbReference type="SUPFAM" id="SSF57667">
    <property type="entry name" value="beta-beta-alpha zinc fingers"/>
    <property type="match status" value="1"/>
</dbReference>
<keyword evidence="1" id="KW-1017">Isopeptide bond</keyword>
<name>A0A2G8JBT5_STIJA</name>
<dbReference type="PROSITE" id="PS00028">
    <property type="entry name" value="ZINC_FINGER_C2H2_1"/>
    <property type="match status" value="2"/>
</dbReference>
<comment type="caution">
    <text evidence="10">The sequence shown here is derived from an EMBL/GenBank/DDBJ whole genome shotgun (WGS) entry which is preliminary data.</text>
</comment>
<dbReference type="AlphaFoldDB" id="A0A2G8JBT5"/>
<dbReference type="PANTHER" id="PTHR24388">
    <property type="entry name" value="ZINC FINGER PROTEIN"/>
    <property type="match status" value="1"/>
</dbReference>
<dbReference type="InterPro" id="IPR036236">
    <property type="entry name" value="Znf_C2H2_sf"/>
</dbReference>
<keyword evidence="3" id="KW-0677">Repeat</keyword>
<dbReference type="SMART" id="SM00355">
    <property type="entry name" value="ZnF_C2H2"/>
    <property type="match status" value="7"/>
</dbReference>
<dbReference type="GO" id="GO:0000978">
    <property type="term" value="F:RNA polymerase II cis-regulatory region sequence-specific DNA binding"/>
    <property type="evidence" value="ECO:0007669"/>
    <property type="project" value="TreeGrafter"/>
</dbReference>
<feature type="region of interest" description="Disordered" evidence="8">
    <location>
        <begin position="115"/>
        <end position="152"/>
    </location>
</feature>
<dbReference type="Gene3D" id="3.30.160.60">
    <property type="entry name" value="Classic Zinc Finger"/>
    <property type="match status" value="1"/>
</dbReference>
<keyword evidence="2" id="KW-0479">Metal-binding</keyword>
<organism evidence="10 11">
    <name type="scientific">Stichopus japonicus</name>
    <name type="common">Sea cucumber</name>
    <dbReference type="NCBI Taxonomy" id="307972"/>
    <lineage>
        <taxon>Eukaryota</taxon>
        <taxon>Metazoa</taxon>
        <taxon>Echinodermata</taxon>
        <taxon>Eleutherozoa</taxon>
        <taxon>Echinozoa</taxon>
        <taxon>Holothuroidea</taxon>
        <taxon>Aspidochirotacea</taxon>
        <taxon>Aspidochirotida</taxon>
        <taxon>Stichopodidae</taxon>
        <taxon>Apostichopus</taxon>
    </lineage>
</organism>
<feature type="compositionally biased region" description="Basic and acidic residues" evidence="8">
    <location>
        <begin position="129"/>
        <end position="152"/>
    </location>
</feature>
<keyword evidence="11" id="KW-1185">Reference proteome</keyword>
<accession>A0A2G8JBT5</accession>
<evidence type="ECO:0000256" key="2">
    <source>
        <dbReference type="ARBA" id="ARBA00022723"/>
    </source>
</evidence>
<feature type="domain" description="C2H2-type" evidence="9">
    <location>
        <begin position="269"/>
        <end position="297"/>
    </location>
</feature>
<dbReference type="InterPro" id="IPR050527">
    <property type="entry name" value="Snail/Krueppel_Znf"/>
</dbReference>
<evidence type="ECO:0000256" key="8">
    <source>
        <dbReference type="SAM" id="MobiDB-lite"/>
    </source>
</evidence>
<feature type="domain" description="C2H2-type" evidence="9">
    <location>
        <begin position="239"/>
        <end position="262"/>
    </location>
</feature>
<evidence type="ECO:0000313" key="11">
    <source>
        <dbReference type="Proteomes" id="UP000230750"/>
    </source>
</evidence>
<dbReference type="InterPro" id="IPR057618">
    <property type="entry name" value="Znf_POGZ/Z280C-D-like"/>
</dbReference>
<protein>
    <submittedName>
        <fullName evidence="10">Putative pogo transposable element with ZNF domain isoform X4</fullName>
    </submittedName>
</protein>
<keyword evidence="5" id="KW-0862">Zinc</keyword>
<evidence type="ECO:0000256" key="4">
    <source>
        <dbReference type="ARBA" id="ARBA00022771"/>
    </source>
</evidence>
<dbReference type="GO" id="GO:0008270">
    <property type="term" value="F:zinc ion binding"/>
    <property type="evidence" value="ECO:0007669"/>
    <property type="project" value="UniProtKB-KW"/>
</dbReference>
<dbReference type="OrthoDB" id="10032537at2759"/>
<gene>
    <name evidence="10" type="ORF">BSL78_29988</name>
</gene>
<evidence type="ECO:0000313" key="10">
    <source>
        <dbReference type="EMBL" id="PIK33200.1"/>
    </source>
</evidence>
<dbReference type="STRING" id="307972.A0A2G8JBT5"/>
<reference evidence="10 11" key="1">
    <citation type="journal article" date="2017" name="PLoS Biol.">
        <title>The sea cucumber genome provides insights into morphological evolution and visceral regeneration.</title>
        <authorList>
            <person name="Zhang X."/>
            <person name="Sun L."/>
            <person name="Yuan J."/>
            <person name="Sun Y."/>
            <person name="Gao Y."/>
            <person name="Zhang L."/>
            <person name="Li S."/>
            <person name="Dai H."/>
            <person name="Hamel J.F."/>
            <person name="Liu C."/>
            <person name="Yu Y."/>
            <person name="Liu S."/>
            <person name="Lin W."/>
            <person name="Guo K."/>
            <person name="Jin S."/>
            <person name="Xu P."/>
            <person name="Storey K.B."/>
            <person name="Huan P."/>
            <person name="Zhang T."/>
            <person name="Zhou Y."/>
            <person name="Zhang J."/>
            <person name="Lin C."/>
            <person name="Li X."/>
            <person name="Xing L."/>
            <person name="Huo D."/>
            <person name="Sun M."/>
            <person name="Wang L."/>
            <person name="Mercier A."/>
            <person name="Li F."/>
            <person name="Yang H."/>
            <person name="Xiang J."/>
        </authorList>
    </citation>
    <scope>NUCLEOTIDE SEQUENCE [LARGE SCALE GENOMIC DNA]</scope>
    <source>
        <strain evidence="10">Shaxun</strain>
        <tissue evidence="10">Muscle</tissue>
    </source>
</reference>
<dbReference type="Pfam" id="PF12874">
    <property type="entry name" value="zf-met"/>
    <property type="match status" value="1"/>
</dbReference>
<evidence type="ECO:0000256" key="3">
    <source>
        <dbReference type="ARBA" id="ARBA00022737"/>
    </source>
</evidence>
<evidence type="ECO:0000256" key="7">
    <source>
        <dbReference type="PROSITE-ProRule" id="PRU00042"/>
    </source>
</evidence>